<proteinExistence type="predicted"/>
<dbReference type="Proteomes" id="UP001062846">
    <property type="component" value="Chromosome 10"/>
</dbReference>
<sequence length="79" mass="9472">MCFHLLHIWILEFGRRLHPIINDLNLDNILIRMRKRTWTIACNEMPLTCLIFQEFIQLLSLRWTNYVLIMNTATANDAN</sequence>
<accession>A0ACC0M1R6</accession>
<keyword evidence="2" id="KW-1185">Reference proteome</keyword>
<evidence type="ECO:0000313" key="1">
    <source>
        <dbReference type="EMBL" id="KAI8534486.1"/>
    </source>
</evidence>
<reference evidence="1" key="1">
    <citation type="submission" date="2022-02" db="EMBL/GenBank/DDBJ databases">
        <title>Plant Genome Project.</title>
        <authorList>
            <person name="Zhang R.-G."/>
        </authorList>
    </citation>
    <scope>NUCLEOTIDE SEQUENCE</scope>
    <source>
        <strain evidence="1">AT1</strain>
    </source>
</reference>
<dbReference type="EMBL" id="CM046397">
    <property type="protein sequence ID" value="KAI8534486.1"/>
    <property type="molecule type" value="Genomic_DNA"/>
</dbReference>
<evidence type="ECO:0000313" key="2">
    <source>
        <dbReference type="Proteomes" id="UP001062846"/>
    </source>
</evidence>
<comment type="caution">
    <text evidence="1">The sequence shown here is derived from an EMBL/GenBank/DDBJ whole genome shotgun (WGS) entry which is preliminary data.</text>
</comment>
<organism evidence="1 2">
    <name type="scientific">Rhododendron molle</name>
    <name type="common">Chinese azalea</name>
    <name type="synonym">Azalea mollis</name>
    <dbReference type="NCBI Taxonomy" id="49168"/>
    <lineage>
        <taxon>Eukaryota</taxon>
        <taxon>Viridiplantae</taxon>
        <taxon>Streptophyta</taxon>
        <taxon>Embryophyta</taxon>
        <taxon>Tracheophyta</taxon>
        <taxon>Spermatophyta</taxon>
        <taxon>Magnoliopsida</taxon>
        <taxon>eudicotyledons</taxon>
        <taxon>Gunneridae</taxon>
        <taxon>Pentapetalae</taxon>
        <taxon>asterids</taxon>
        <taxon>Ericales</taxon>
        <taxon>Ericaceae</taxon>
        <taxon>Ericoideae</taxon>
        <taxon>Rhodoreae</taxon>
        <taxon>Rhododendron</taxon>
    </lineage>
</organism>
<name>A0ACC0M1R6_RHOML</name>
<protein>
    <submittedName>
        <fullName evidence="1">Uncharacterized protein</fullName>
    </submittedName>
</protein>
<gene>
    <name evidence="1" type="ORF">RHMOL_Rhmol10G0093600</name>
</gene>